<keyword evidence="1" id="KW-0808">Transferase</keyword>
<gene>
    <name evidence="1" type="ORF">KF707C_52400</name>
</gene>
<dbReference type="RefSeq" id="WP_003453098.1">
    <property type="nucleotide sequence ID" value="NZ_AJMR01000180.1"/>
</dbReference>
<dbReference type="SUPFAM" id="SSF51161">
    <property type="entry name" value="Trimeric LpxA-like enzymes"/>
    <property type="match status" value="1"/>
</dbReference>
<dbReference type="PANTHER" id="PTHR23416:SF78">
    <property type="entry name" value="LIPOPOLYSACCHARIDE BIOSYNTHESIS O-ACETYL TRANSFERASE WBBJ-RELATED"/>
    <property type="match status" value="1"/>
</dbReference>
<dbReference type="Proteomes" id="UP000218554">
    <property type="component" value="Chromosome"/>
</dbReference>
<sequence length="215" mass="23870">MFEPVYLFLRNLAYKNRLRIKPGNDLTLPRCAQRGMKKVTIKLGGRNNRLVIGEGVQLSHCEIRLDGQDNLIEIGPRVRFSSGKIYLRDTRGQHIRIGEDTTVEGAYLLVDEAASIDIGRDCMLSTDILIRTGDKHSILDMHSGERLNPSRPITIGDRVWIGRDVQVLKGTVLLPESVVGACSVVSRAFGEGNCVVAGVPARIVKQGIRWDRAKL</sequence>
<dbReference type="InterPro" id="IPR051159">
    <property type="entry name" value="Hexapeptide_acetyltransf"/>
</dbReference>
<dbReference type="KEGG" id="pfuw:KF707C_52400"/>
<keyword evidence="2" id="KW-1185">Reference proteome</keyword>
<organism evidence="1 2">
    <name type="scientific">Metapseudomonas furukawaii</name>
    <name type="common">Pseudomonas furukawaii</name>
    <dbReference type="NCBI Taxonomy" id="1149133"/>
    <lineage>
        <taxon>Bacteria</taxon>
        <taxon>Pseudomonadati</taxon>
        <taxon>Pseudomonadota</taxon>
        <taxon>Gammaproteobacteria</taxon>
        <taxon>Pseudomonadales</taxon>
        <taxon>Pseudomonadaceae</taxon>
        <taxon>Metapseudomonas</taxon>
    </lineage>
</organism>
<keyword evidence="1" id="KW-0012">Acyltransferase</keyword>
<dbReference type="CDD" id="cd04647">
    <property type="entry name" value="LbH_MAT_like"/>
    <property type="match status" value="1"/>
</dbReference>
<dbReference type="AlphaFoldDB" id="A0AAD1C596"/>
<dbReference type="EC" id="2.3.1.79" evidence="1"/>
<proteinExistence type="predicted"/>
<evidence type="ECO:0000313" key="2">
    <source>
        <dbReference type="Proteomes" id="UP000218554"/>
    </source>
</evidence>
<reference evidence="2" key="1">
    <citation type="submission" date="2015-05" db="EMBL/GenBank/DDBJ databases">
        <title>Draft genome sequencing of a biphenyl-degrading bacterium, Pseudomonas balearica KF707 (=NBRC110670).</title>
        <authorList>
            <person name="Kimura N."/>
            <person name="Hirose J."/>
            <person name="Watanabe T."/>
            <person name="Suenaga H."/>
            <person name="Fujihara H."/>
            <person name="Noguchi M."/>
            <person name="Hashimoto M."/>
            <person name="Shimodaira J."/>
            <person name="Tsuchikane K."/>
            <person name="Hosoyama A."/>
            <person name="Yamazoe A."/>
            <person name="Fujita N."/>
            <person name="Furukawa K."/>
        </authorList>
    </citation>
    <scope>NUCLEOTIDE SEQUENCE [LARGE SCALE GENOMIC DNA]</scope>
    <source>
        <strain evidence="2">DSM 10086 / NBRC 110670 / KF707</strain>
    </source>
</reference>
<accession>A0AAD1C596</accession>
<reference evidence="1 2" key="2">
    <citation type="journal article" date="2017" name="Int. J. Syst. Evol. Microbiol.">
        <title>Pseudomonas furukawaii sp. nov., a polychlorinated biphenyl-degrading bacterium isolated from biphenyl-contaminated soil in Japan.</title>
        <authorList>
            <person name="Kimura N."/>
            <person name="Watanabe T."/>
            <person name="Suenaga H."/>
            <person name="Fujihara H."/>
            <person name="Futagami T."/>
            <person name="Goto M."/>
            <person name="Hanada S."/>
            <person name="Hirose J."/>
        </authorList>
    </citation>
    <scope>NUCLEOTIDE SEQUENCE [LARGE SCALE GENOMIC DNA]</scope>
    <source>
        <strain evidence="2">DSM 10086 / NBRC 110670 / KF707</strain>
    </source>
</reference>
<dbReference type="PANTHER" id="PTHR23416">
    <property type="entry name" value="SIALIC ACID SYNTHASE-RELATED"/>
    <property type="match status" value="1"/>
</dbReference>
<name>A0AAD1C596_METFU</name>
<dbReference type="GO" id="GO:0008925">
    <property type="term" value="F:maltose O-acetyltransferase activity"/>
    <property type="evidence" value="ECO:0007669"/>
    <property type="project" value="UniProtKB-EC"/>
</dbReference>
<dbReference type="Gene3D" id="2.160.10.10">
    <property type="entry name" value="Hexapeptide repeat proteins"/>
    <property type="match status" value="1"/>
</dbReference>
<evidence type="ECO:0000313" key="1">
    <source>
        <dbReference type="EMBL" id="BAU76928.1"/>
    </source>
</evidence>
<protein>
    <submittedName>
        <fullName evidence="1">Maltose O-acetyltransferase</fullName>
        <ecNumber evidence="1">2.3.1.79</ecNumber>
    </submittedName>
</protein>
<dbReference type="InterPro" id="IPR011004">
    <property type="entry name" value="Trimer_LpxA-like_sf"/>
</dbReference>
<dbReference type="EMBL" id="AP014862">
    <property type="protein sequence ID" value="BAU76928.1"/>
    <property type="molecule type" value="Genomic_DNA"/>
</dbReference>